<dbReference type="InterPro" id="IPR050643">
    <property type="entry name" value="Periplasmic_pilus_chap"/>
</dbReference>
<dbReference type="InterPro" id="IPR016148">
    <property type="entry name" value="Pili_assmbl_chaperone_C"/>
</dbReference>
<evidence type="ECO:0000256" key="3">
    <source>
        <dbReference type="ARBA" id="ARBA00022558"/>
    </source>
</evidence>
<dbReference type="PANTHER" id="PTHR30251:SF2">
    <property type="entry name" value="FIMBRIAL CHAPERONE YADV-RELATED"/>
    <property type="match status" value="1"/>
</dbReference>
<protein>
    <submittedName>
        <fullName evidence="11">Probable fimbrial chaperone LpfB</fullName>
    </submittedName>
</protein>
<dbReference type="SUPFAM" id="SSF49354">
    <property type="entry name" value="PapD-like"/>
    <property type="match status" value="1"/>
</dbReference>
<name>A0A1D3JUK1_PSEVE</name>
<evidence type="ECO:0000256" key="7">
    <source>
        <dbReference type="ARBA" id="ARBA00023319"/>
    </source>
</evidence>
<dbReference type="InterPro" id="IPR013783">
    <property type="entry name" value="Ig-like_fold"/>
</dbReference>
<dbReference type="EMBL" id="LT599583">
    <property type="protein sequence ID" value="SBW79757.1"/>
    <property type="molecule type" value="Genomic_DNA"/>
</dbReference>
<sequence length="226" mass="24514">MGWLKYMLTAGLLVGTVHTAIAGVVVGGTRVVYDGSRKEASISVKNTEKTKPYLIQSWVDDGAQTAPGKAPFIMTPPLFRLDAEQENVLRIIRTGGDFPQDRESVFWVNIKSIPASEKTEENQLLISVKSRIKLFYRPPGMPGESLNAYKALVFTRVGKALQVNNPTAYHVSFFRVSVGDQVINDAGMVAPKSTLAWSMPEGASGAVSWQAINDYGGITPQASAPL</sequence>
<dbReference type="Proteomes" id="UP000245431">
    <property type="component" value="Chromosome PVE_r1"/>
</dbReference>
<keyword evidence="4" id="KW-0732">Signal</keyword>
<evidence type="ECO:0000256" key="1">
    <source>
        <dbReference type="ARBA" id="ARBA00004418"/>
    </source>
</evidence>
<dbReference type="PROSITE" id="PS00635">
    <property type="entry name" value="PILI_CHAPERONE"/>
    <property type="match status" value="1"/>
</dbReference>
<dbReference type="InterPro" id="IPR001829">
    <property type="entry name" value="Pili_assmbl_chaperone_bac"/>
</dbReference>
<dbReference type="InterPro" id="IPR016147">
    <property type="entry name" value="Pili_assmbl_chaperone_N"/>
</dbReference>
<reference evidence="12" key="1">
    <citation type="submission" date="2016-07" db="EMBL/GenBank/DDBJ databases">
        <authorList>
            <person name="Florea S."/>
            <person name="Webb J.S."/>
            <person name="Jaromczyk J."/>
            <person name="Schardl C.L."/>
        </authorList>
    </citation>
    <scope>NUCLEOTIDE SEQUENCE [LARGE SCALE GENOMIC DNA]</scope>
    <source>
        <strain evidence="12">1YdBTEX2</strain>
    </source>
</reference>
<comment type="subcellular location">
    <subcellularLocation>
        <location evidence="1 8">Periplasm</location>
    </subcellularLocation>
</comment>
<keyword evidence="3" id="KW-1029">Fimbrium biogenesis</keyword>
<keyword evidence="7" id="KW-0393">Immunoglobulin domain</keyword>
<dbReference type="InterPro" id="IPR018046">
    <property type="entry name" value="Pili_assmbl_chaperone_CS"/>
</dbReference>
<dbReference type="InterPro" id="IPR036316">
    <property type="entry name" value="Pili_assmbl_chap_C_dom_sf"/>
</dbReference>
<evidence type="ECO:0000313" key="11">
    <source>
        <dbReference type="EMBL" id="SBW79757.1"/>
    </source>
</evidence>
<dbReference type="InterPro" id="IPR008962">
    <property type="entry name" value="PapD-like_sf"/>
</dbReference>
<dbReference type="PANTHER" id="PTHR30251">
    <property type="entry name" value="PILUS ASSEMBLY CHAPERONE"/>
    <property type="match status" value="1"/>
</dbReference>
<keyword evidence="5" id="KW-0574">Periplasm</keyword>
<accession>A0A1D3JUK1</accession>
<dbReference type="Pfam" id="PF00345">
    <property type="entry name" value="PapD_N"/>
    <property type="match status" value="1"/>
</dbReference>
<dbReference type="Gene3D" id="2.60.40.10">
    <property type="entry name" value="Immunoglobulins"/>
    <property type="match status" value="2"/>
</dbReference>
<evidence type="ECO:0000256" key="2">
    <source>
        <dbReference type="ARBA" id="ARBA00007399"/>
    </source>
</evidence>
<organism evidence="11 12">
    <name type="scientific">Pseudomonas veronii 1YdBTEX2</name>
    <dbReference type="NCBI Taxonomy" id="1295141"/>
    <lineage>
        <taxon>Bacteria</taxon>
        <taxon>Pseudomonadati</taxon>
        <taxon>Pseudomonadota</taxon>
        <taxon>Gammaproteobacteria</taxon>
        <taxon>Pseudomonadales</taxon>
        <taxon>Pseudomonadaceae</taxon>
        <taxon>Pseudomonas</taxon>
    </lineage>
</organism>
<dbReference type="RefSeq" id="WP_017845896.1">
    <property type="nucleotide sequence ID" value="NZ_AOUH01000012.1"/>
</dbReference>
<proteinExistence type="inferred from homology"/>
<evidence type="ECO:0000259" key="10">
    <source>
        <dbReference type="Pfam" id="PF02753"/>
    </source>
</evidence>
<feature type="domain" description="Pili assembly chaperone C-terminal" evidence="10">
    <location>
        <begin position="163"/>
        <end position="219"/>
    </location>
</feature>
<dbReference type="FunFam" id="2.60.40.10:FF:000458">
    <property type="entry name" value="Molecular chaperone FimC"/>
    <property type="match status" value="1"/>
</dbReference>
<gene>
    <name evidence="11" type="primary">lpfB</name>
    <name evidence="11" type="ORF">PVE_R1G1871</name>
</gene>
<feature type="domain" description="Pili assembly chaperone N-terminal" evidence="9">
    <location>
        <begin position="23"/>
        <end position="141"/>
    </location>
</feature>
<comment type="similarity">
    <text evidence="2 8">Belongs to the periplasmic pilus chaperone family.</text>
</comment>
<dbReference type="AlphaFoldDB" id="A0A1D3JUK1"/>
<evidence type="ECO:0000256" key="4">
    <source>
        <dbReference type="ARBA" id="ARBA00022729"/>
    </source>
</evidence>
<dbReference type="GO" id="GO:0071555">
    <property type="term" value="P:cell wall organization"/>
    <property type="evidence" value="ECO:0007669"/>
    <property type="project" value="InterPro"/>
</dbReference>
<evidence type="ECO:0000256" key="8">
    <source>
        <dbReference type="RuleBase" id="RU003918"/>
    </source>
</evidence>
<dbReference type="SUPFAM" id="SSF49584">
    <property type="entry name" value="Periplasmic chaperone C-domain"/>
    <property type="match status" value="1"/>
</dbReference>
<evidence type="ECO:0000313" key="12">
    <source>
        <dbReference type="Proteomes" id="UP000245431"/>
    </source>
</evidence>
<dbReference type="GO" id="GO:0030288">
    <property type="term" value="C:outer membrane-bounded periplasmic space"/>
    <property type="evidence" value="ECO:0007669"/>
    <property type="project" value="InterPro"/>
</dbReference>
<evidence type="ECO:0000259" key="9">
    <source>
        <dbReference type="Pfam" id="PF00345"/>
    </source>
</evidence>
<keyword evidence="6 8" id="KW-0143">Chaperone</keyword>
<evidence type="ECO:0000256" key="6">
    <source>
        <dbReference type="ARBA" id="ARBA00023186"/>
    </source>
</evidence>
<dbReference type="Pfam" id="PF02753">
    <property type="entry name" value="PapD_C"/>
    <property type="match status" value="1"/>
</dbReference>
<dbReference type="PRINTS" id="PR00969">
    <property type="entry name" value="CHAPERONPILI"/>
</dbReference>
<evidence type="ECO:0000256" key="5">
    <source>
        <dbReference type="ARBA" id="ARBA00022764"/>
    </source>
</evidence>